<dbReference type="OrthoDB" id="9180959at2"/>
<dbReference type="InterPro" id="IPR050469">
    <property type="entry name" value="Diguanylate_Cyclase"/>
</dbReference>
<dbReference type="GO" id="GO:0052621">
    <property type="term" value="F:diguanylate cyclase activity"/>
    <property type="evidence" value="ECO:0007669"/>
    <property type="project" value="UniProtKB-EC"/>
</dbReference>
<dbReference type="Gene3D" id="3.30.70.270">
    <property type="match status" value="1"/>
</dbReference>
<dbReference type="NCBIfam" id="TIGR00254">
    <property type="entry name" value="GGDEF"/>
    <property type="match status" value="1"/>
</dbReference>
<reference evidence="6 7" key="1">
    <citation type="submission" date="2019-07" db="EMBL/GenBank/DDBJ databases">
        <title>Draft genome for Aliikangiella sp. M105.</title>
        <authorList>
            <person name="Wang G."/>
        </authorList>
    </citation>
    <scope>NUCLEOTIDE SEQUENCE [LARGE SCALE GENOMIC DNA]</scope>
    <source>
        <strain evidence="6 7">M105</strain>
    </source>
</reference>
<dbReference type="InterPro" id="IPR029787">
    <property type="entry name" value="Nucleotide_cyclase"/>
</dbReference>
<dbReference type="CDD" id="cd01949">
    <property type="entry name" value="GGDEF"/>
    <property type="match status" value="1"/>
</dbReference>
<feature type="domain" description="GGDEF" evidence="5">
    <location>
        <begin position="376"/>
        <end position="505"/>
    </location>
</feature>
<dbReference type="FunFam" id="3.30.70.270:FF:000001">
    <property type="entry name" value="Diguanylate cyclase domain protein"/>
    <property type="match status" value="1"/>
</dbReference>
<dbReference type="Proteomes" id="UP000315439">
    <property type="component" value="Unassembled WGS sequence"/>
</dbReference>
<keyword evidence="4" id="KW-1133">Transmembrane helix</keyword>
<comment type="caution">
    <text evidence="6">The sequence shown here is derived from an EMBL/GenBank/DDBJ whole genome shotgun (WGS) entry which is preliminary data.</text>
</comment>
<evidence type="ECO:0000259" key="5">
    <source>
        <dbReference type="PROSITE" id="PS50887"/>
    </source>
</evidence>
<dbReference type="InterPro" id="IPR043128">
    <property type="entry name" value="Rev_trsase/Diguanyl_cyclase"/>
</dbReference>
<dbReference type="Gene3D" id="3.40.190.10">
    <property type="entry name" value="Periplasmic binding protein-like II"/>
    <property type="match status" value="2"/>
</dbReference>
<dbReference type="PROSITE" id="PS50887">
    <property type="entry name" value="GGDEF"/>
    <property type="match status" value="1"/>
</dbReference>
<dbReference type="SUPFAM" id="SSF53850">
    <property type="entry name" value="Periplasmic binding protein-like II"/>
    <property type="match status" value="1"/>
</dbReference>
<evidence type="ECO:0000313" key="6">
    <source>
        <dbReference type="EMBL" id="TQV86553.1"/>
    </source>
</evidence>
<dbReference type="InterPro" id="IPR001638">
    <property type="entry name" value="Solute-binding_3/MltF_N"/>
</dbReference>
<keyword evidence="4" id="KW-0812">Transmembrane</keyword>
<gene>
    <name evidence="6" type="ORF">FLL46_16745</name>
</gene>
<organism evidence="6 7">
    <name type="scientific">Aliikangiella coralliicola</name>
    <dbReference type="NCBI Taxonomy" id="2592383"/>
    <lineage>
        <taxon>Bacteria</taxon>
        <taxon>Pseudomonadati</taxon>
        <taxon>Pseudomonadota</taxon>
        <taxon>Gammaproteobacteria</taxon>
        <taxon>Oceanospirillales</taxon>
        <taxon>Pleioneaceae</taxon>
        <taxon>Aliikangiella</taxon>
    </lineage>
</organism>
<name>A0A545UAU3_9GAMM</name>
<evidence type="ECO:0000256" key="2">
    <source>
        <dbReference type="ARBA" id="ARBA00012528"/>
    </source>
</evidence>
<dbReference type="Pfam" id="PF00990">
    <property type="entry name" value="GGDEF"/>
    <property type="match status" value="1"/>
</dbReference>
<evidence type="ECO:0000256" key="3">
    <source>
        <dbReference type="ARBA" id="ARBA00034247"/>
    </source>
</evidence>
<dbReference type="AlphaFoldDB" id="A0A545UAU3"/>
<evidence type="ECO:0000256" key="4">
    <source>
        <dbReference type="SAM" id="Phobius"/>
    </source>
</evidence>
<dbReference type="EC" id="2.7.7.65" evidence="2"/>
<dbReference type="PANTHER" id="PTHR45138">
    <property type="entry name" value="REGULATORY COMPONENTS OF SENSORY TRANSDUCTION SYSTEM"/>
    <property type="match status" value="1"/>
</dbReference>
<protein>
    <recommendedName>
        <fullName evidence="2">diguanylate cyclase</fullName>
        <ecNumber evidence="2">2.7.7.65</ecNumber>
    </recommendedName>
</protein>
<feature type="transmembrane region" description="Helical" evidence="4">
    <location>
        <begin position="299"/>
        <end position="317"/>
    </location>
</feature>
<dbReference type="EMBL" id="VIKS01000010">
    <property type="protein sequence ID" value="TQV86553.1"/>
    <property type="molecule type" value="Genomic_DNA"/>
</dbReference>
<evidence type="ECO:0000313" key="7">
    <source>
        <dbReference type="Proteomes" id="UP000315439"/>
    </source>
</evidence>
<accession>A0A545UAU3</accession>
<keyword evidence="7" id="KW-1185">Reference proteome</keyword>
<dbReference type="SMART" id="SM00062">
    <property type="entry name" value="PBPb"/>
    <property type="match status" value="1"/>
</dbReference>
<keyword evidence="4" id="KW-0472">Membrane</keyword>
<dbReference type="CDD" id="cd01007">
    <property type="entry name" value="PBP2_BvgS_HisK_like"/>
    <property type="match status" value="1"/>
</dbReference>
<comment type="catalytic activity">
    <reaction evidence="3">
        <text>2 GTP = 3',3'-c-di-GMP + 2 diphosphate</text>
        <dbReference type="Rhea" id="RHEA:24898"/>
        <dbReference type="ChEBI" id="CHEBI:33019"/>
        <dbReference type="ChEBI" id="CHEBI:37565"/>
        <dbReference type="ChEBI" id="CHEBI:58805"/>
        <dbReference type="EC" id="2.7.7.65"/>
    </reaction>
</comment>
<dbReference type="PANTHER" id="PTHR45138:SF9">
    <property type="entry name" value="DIGUANYLATE CYCLASE DGCM-RELATED"/>
    <property type="match status" value="1"/>
</dbReference>
<dbReference type="SUPFAM" id="SSF55073">
    <property type="entry name" value="Nucleotide cyclase"/>
    <property type="match status" value="1"/>
</dbReference>
<dbReference type="SMART" id="SM00267">
    <property type="entry name" value="GGDEF"/>
    <property type="match status" value="1"/>
</dbReference>
<proteinExistence type="predicted"/>
<sequence>MTVQTFMPPNRASLSNCFITLTRLLILCQALISLSIFAQPAQFPNFTDSKAPDGESTKHTVDSLLTSEEKAFIAHSKPLTVCSVSLSAGPDSSLDIVRLITRQTGLNFKPSTPLSWPEGLKNLANKKCDVLPWATETEPRKQTMNFTTPYARIVRVVVTRHAQPFIPDIIHHIDKVFVVEFNNAVIEQLREKYPGIKLVHTAHTSDSLDMVIDGNAFASIANLYSVSHLFNNRSIKSLKIAGSLPSAFDDIVSLSTRKEDAILHSILQKSIQTIDPRAINNFLSQGATLKFETGFDYQLLWQISGAATLVLVIFFWWNRRLSALNEKLAKAHSELAIKSMELEALSITDPLTKIFNRLKMDQVLITELNRAERYRRPLSIIMIDLDHFKRINDNYGHIIGDLVLFRAAQELRNNLRHNDLLGRWGGEEFLVICPEADSNEATTVAEKLRNSLKSTRFDQVKQVTASFGLTTWQPGDTQQQIITRADNALYEAKRLGRDRVVFQKTND</sequence>
<dbReference type="InterPro" id="IPR000160">
    <property type="entry name" value="GGDEF_dom"/>
</dbReference>
<comment type="cofactor">
    <cofactor evidence="1">
        <name>Mg(2+)</name>
        <dbReference type="ChEBI" id="CHEBI:18420"/>
    </cofactor>
</comment>
<evidence type="ECO:0000256" key="1">
    <source>
        <dbReference type="ARBA" id="ARBA00001946"/>
    </source>
</evidence>
<dbReference type="Pfam" id="PF00497">
    <property type="entry name" value="SBP_bac_3"/>
    <property type="match status" value="1"/>
</dbReference>